<keyword evidence="3" id="KW-1185">Reference proteome</keyword>
<organism evidence="2 3">
    <name type="scientific">Luteimonas chenhongjianii</name>
    <dbReference type="NCBI Taxonomy" id="2006110"/>
    <lineage>
        <taxon>Bacteria</taxon>
        <taxon>Pseudomonadati</taxon>
        <taxon>Pseudomonadota</taxon>
        <taxon>Gammaproteobacteria</taxon>
        <taxon>Lysobacterales</taxon>
        <taxon>Lysobacteraceae</taxon>
        <taxon>Luteimonas</taxon>
    </lineage>
</organism>
<reference evidence="3" key="1">
    <citation type="submission" date="2017-09" db="EMBL/GenBank/DDBJ databases">
        <title>Luteimonas liuhanmingii sp.nov., isolated from the intestinal contents of Tibetan Plateau Pika in Yushu, Qinghai Province, China.</title>
        <authorList>
            <person name="Gui Z."/>
        </authorList>
    </citation>
    <scope>NUCLEOTIDE SEQUENCE [LARGE SCALE GENOMIC DNA]</scope>
    <source>
        <strain evidence="3">100111</strain>
    </source>
</reference>
<dbReference type="RefSeq" id="WP_096297702.1">
    <property type="nucleotide sequence ID" value="NZ_CP023406.1"/>
</dbReference>
<evidence type="ECO:0008006" key="4">
    <source>
        <dbReference type="Google" id="ProtNLM"/>
    </source>
</evidence>
<evidence type="ECO:0000256" key="1">
    <source>
        <dbReference type="SAM" id="SignalP"/>
    </source>
</evidence>
<proteinExistence type="predicted"/>
<gene>
    <name evidence="2" type="ORF">CNR27_07835</name>
</gene>
<dbReference type="Gene3D" id="3.30.1150.10">
    <property type="match status" value="1"/>
</dbReference>
<name>A0A290XDW7_9GAMM</name>
<protein>
    <recommendedName>
        <fullName evidence="4">TonB C-terminal domain-containing protein</fullName>
    </recommendedName>
</protein>
<dbReference type="AlphaFoldDB" id="A0A290XDW7"/>
<keyword evidence="1" id="KW-0732">Signal</keyword>
<accession>A0A290XDW7</accession>
<dbReference type="OrthoDB" id="5975705at2"/>
<dbReference type="KEGG" id="lum:CNR27_07835"/>
<feature type="signal peptide" evidence="1">
    <location>
        <begin position="1"/>
        <end position="24"/>
    </location>
</feature>
<evidence type="ECO:0000313" key="3">
    <source>
        <dbReference type="Proteomes" id="UP000218968"/>
    </source>
</evidence>
<dbReference type="Proteomes" id="UP000218968">
    <property type="component" value="Chromosome"/>
</dbReference>
<evidence type="ECO:0000313" key="2">
    <source>
        <dbReference type="EMBL" id="ATD67354.1"/>
    </source>
</evidence>
<sequence>MIREFALFAATVLLTACASSPPPAVLPSPAPQGAVGASLIQPASGSRRMDLARNRRFIHPNLETSTLPAYPADLLALRLAPVVVCVDAVIDVAGMVSAAKVRRDDDCAPPVGLDTAAFEASALQAVRSWSYAPALLCEAPPDFDGDDACQADDAVETPTAVRLSYAFRFSQQAGAPQVERVGGR</sequence>
<dbReference type="EMBL" id="CP023406">
    <property type="protein sequence ID" value="ATD67354.1"/>
    <property type="molecule type" value="Genomic_DNA"/>
</dbReference>
<dbReference type="PROSITE" id="PS51257">
    <property type="entry name" value="PROKAR_LIPOPROTEIN"/>
    <property type="match status" value="1"/>
</dbReference>
<feature type="chain" id="PRO_5012696699" description="TonB C-terminal domain-containing protein" evidence="1">
    <location>
        <begin position="25"/>
        <end position="184"/>
    </location>
</feature>